<evidence type="ECO:0000313" key="3">
    <source>
        <dbReference type="Proteomes" id="UP000239874"/>
    </source>
</evidence>
<dbReference type="AlphaFoldDB" id="A0A2S6A8V2"/>
<feature type="region of interest" description="Disordered" evidence="1">
    <location>
        <begin position="1"/>
        <end position="34"/>
    </location>
</feature>
<protein>
    <submittedName>
        <fullName evidence="2">Uncharacterized protein</fullName>
    </submittedName>
</protein>
<gene>
    <name evidence="2" type="ORF">C5E45_33990</name>
</gene>
<accession>A0A2S6A8V2</accession>
<reference evidence="2 3" key="1">
    <citation type="submission" date="2018-02" db="EMBL/GenBank/DDBJ databases">
        <title>8 Nocardia nova and 1 Nocardia cyriacigeorgica strain used for evolution to TMP-SMX.</title>
        <authorList>
            <person name="Mehta H."/>
            <person name="Weng J."/>
            <person name="Shamoo Y."/>
        </authorList>
    </citation>
    <scope>NUCLEOTIDE SEQUENCE [LARGE SCALE GENOMIC DNA]</scope>
    <source>
        <strain evidence="2 3">MDA3139</strain>
    </source>
</reference>
<comment type="caution">
    <text evidence="2">The sequence shown here is derived from an EMBL/GenBank/DDBJ whole genome shotgun (WGS) entry which is preliminary data.</text>
</comment>
<name>A0A2S6A8V2_9NOCA</name>
<dbReference type="Proteomes" id="UP000239874">
    <property type="component" value="Unassembled WGS sequence"/>
</dbReference>
<evidence type="ECO:0000256" key="1">
    <source>
        <dbReference type="SAM" id="MobiDB-lite"/>
    </source>
</evidence>
<organism evidence="2 3">
    <name type="scientific">Nocardia nova</name>
    <dbReference type="NCBI Taxonomy" id="37330"/>
    <lineage>
        <taxon>Bacteria</taxon>
        <taxon>Bacillati</taxon>
        <taxon>Actinomycetota</taxon>
        <taxon>Actinomycetes</taxon>
        <taxon>Mycobacteriales</taxon>
        <taxon>Nocardiaceae</taxon>
        <taxon>Nocardia</taxon>
    </lineage>
</organism>
<dbReference type="EMBL" id="PSZC01000047">
    <property type="protein sequence ID" value="PPJ29698.1"/>
    <property type="molecule type" value="Genomic_DNA"/>
</dbReference>
<evidence type="ECO:0000313" key="2">
    <source>
        <dbReference type="EMBL" id="PPJ29698.1"/>
    </source>
</evidence>
<dbReference type="RefSeq" id="WP_104380727.1">
    <property type="nucleotide sequence ID" value="NZ_PSZC01000047.1"/>
</dbReference>
<sequence>MAPTAHHRDRPDPTNPTNDSGTVVPLRRPAHRQHGVRVERIDTMPMTAEQYDRAVAALAALINEWHSSAGNRGEFGEHAA</sequence>
<proteinExistence type="predicted"/>